<dbReference type="EMBL" id="NIRS01000004">
    <property type="protein sequence ID" value="PPK37504.1"/>
    <property type="molecule type" value="Genomic_DNA"/>
</dbReference>
<dbReference type="AlphaFoldDB" id="A0A2S6FJ74"/>
<dbReference type="GO" id="GO:0003988">
    <property type="term" value="F:acetyl-CoA C-acyltransferase activity"/>
    <property type="evidence" value="ECO:0007669"/>
    <property type="project" value="UniProtKB-ARBA"/>
</dbReference>
<comment type="caution">
    <text evidence="3">The sequence shown here is derived from an EMBL/GenBank/DDBJ whole genome shotgun (WGS) entry which is preliminary data.</text>
</comment>
<reference evidence="4" key="1">
    <citation type="submission" date="2017-06" db="EMBL/GenBank/DDBJ databases">
        <authorList>
            <person name="Furmanczyk E.M."/>
        </authorList>
    </citation>
    <scope>NUCLEOTIDE SEQUENCE [LARGE SCALE GENOMIC DNA]</scope>
    <source>
        <strain evidence="4">AP3_16</strain>
    </source>
</reference>
<name>A0A2S6FJ74_9PSED</name>
<keyword evidence="4" id="KW-1185">Reference proteome</keyword>
<gene>
    <name evidence="3" type="ORF">CD175_14535</name>
</gene>
<dbReference type="Gene3D" id="3.40.47.10">
    <property type="match status" value="1"/>
</dbReference>
<dbReference type="InterPro" id="IPR055140">
    <property type="entry name" value="Thiolase_C_2"/>
</dbReference>
<dbReference type="InterPro" id="IPR016039">
    <property type="entry name" value="Thiolase-like"/>
</dbReference>
<dbReference type="PANTHER" id="PTHR42870:SF1">
    <property type="entry name" value="NON-SPECIFIC LIPID-TRANSFER PROTEIN-LIKE 2"/>
    <property type="match status" value="1"/>
</dbReference>
<dbReference type="Pfam" id="PF00108">
    <property type="entry name" value="Thiolase_N"/>
    <property type="match status" value="1"/>
</dbReference>
<feature type="domain" description="Thiolase N-terminal" evidence="1">
    <location>
        <begin position="5"/>
        <end position="115"/>
    </location>
</feature>
<dbReference type="InterPro" id="IPR002155">
    <property type="entry name" value="Thiolase"/>
</dbReference>
<dbReference type="Proteomes" id="UP000238541">
    <property type="component" value="Unassembled WGS sequence"/>
</dbReference>
<evidence type="ECO:0000259" key="2">
    <source>
        <dbReference type="Pfam" id="PF22691"/>
    </source>
</evidence>
<accession>A0A2S6FJ74</accession>
<proteinExistence type="predicted"/>
<evidence type="ECO:0000259" key="1">
    <source>
        <dbReference type="Pfam" id="PF00108"/>
    </source>
</evidence>
<dbReference type="CDD" id="cd00829">
    <property type="entry name" value="SCP-x_thiolase"/>
    <property type="match status" value="1"/>
</dbReference>
<evidence type="ECO:0000313" key="4">
    <source>
        <dbReference type="Proteomes" id="UP000238541"/>
    </source>
</evidence>
<keyword evidence="3" id="KW-0808">Transferase</keyword>
<organism evidence="3 4">
    <name type="scientific">Pseudomonas laurylsulfatiphila</name>
    <dbReference type="NCBI Taxonomy" id="2011015"/>
    <lineage>
        <taxon>Bacteria</taxon>
        <taxon>Pseudomonadati</taxon>
        <taxon>Pseudomonadota</taxon>
        <taxon>Gammaproteobacteria</taxon>
        <taxon>Pseudomonadales</taxon>
        <taxon>Pseudomonadaceae</taxon>
        <taxon>Pseudomonas</taxon>
    </lineage>
</organism>
<feature type="domain" description="Thiolase C-terminal" evidence="2">
    <location>
        <begin position="255"/>
        <end position="375"/>
    </location>
</feature>
<dbReference type="PANTHER" id="PTHR42870">
    <property type="entry name" value="ACETYL-COA C-ACETYLTRANSFERASE"/>
    <property type="match status" value="1"/>
</dbReference>
<dbReference type="RefSeq" id="WP_104449475.1">
    <property type="nucleotide sequence ID" value="NZ_NIRS01000004.1"/>
</dbReference>
<dbReference type="InterPro" id="IPR020616">
    <property type="entry name" value="Thiolase_N"/>
</dbReference>
<dbReference type="SUPFAM" id="SSF53901">
    <property type="entry name" value="Thiolase-like"/>
    <property type="match status" value="1"/>
</dbReference>
<protein>
    <submittedName>
        <fullName evidence="3">Acetyl-CoA acetyltransferase</fullName>
    </submittedName>
</protein>
<evidence type="ECO:0000313" key="3">
    <source>
        <dbReference type="EMBL" id="PPK37504.1"/>
    </source>
</evidence>
<dbReference type="Pfam" id="PF22691">
    <property type="entry name" value="Thiolase_C_1"/>
    <property type="match status" value="1"/>
</dbReference>
<dbReference type="PIRSF" id="PIRSF000429">
    <property type="entry name" value="Ac-CoA_Ac_transf"/>
    <property type="match status" value="1"/>
</dbReference>
<sequence length="387" mass="41049">MSVKVLIAGAAMVPFLPLGGSDSHAALAGQAIRAALTDARIDFDLVDQVFTSCVHGEVGIAEQMLSQIGYSGVPIFSLGDGCASASSAFHLARNSLLCGQAECVLLVGVECMPARISNREFFGLKDLVHDESATVRQDENPIGFIERRQQPALLFAAQTSWLLTRMGIAQSSFDQVLERARAQAGRNPYAVLNRLPDRNAWLPPYLCPPACGAAAILLCTPAFALRFGARADVTVLASVRGSDSASEQESGCVLDVLGQATTRRVTQLAYQQAGLGAEDIDVVELHDQSVGDFMVNSAALGFCREDEIDRFVQQGHRLKGQMNAVCPSGGLLGRGHAPGATGLAQLVELVWQLRGVADGRQIAGARTALQHSNALGRAVSVTLLQRT</sequence>